<evidence type="ECO:0000313" key="2">
    <source>
        <dbReference type="Proteomes" id="UP000831701"/>
    </source>
</evidence>
<accession>A0ACB8V989</accession>
<dbReference type="EMBL" id="CM041554">
    <property type="protein sequence ID" value="KAI3352128.1"/>
    <property type="molecule type" value="Genomic_DNA"/>
</dbReference>
<dbReference type="Proteomes" id="UP000831701">
    <property type="component" value="Chromosome 24"/>
</dbReference>
<evidence type="ECO:0000313" key="1">
    <source>
        <dbReference type="EMBL" id="KAI3352128.1"/>
    </source>
</evidence>
<comment type="caution">
    <text evidence="1">The sequence shown here is derived from an EMBL/GenBank/DDBJ whole genome shotgun (WGS) entry which is preliminary data.</text>
</comment>
<keyword evidence="2" id="KW-1185">Reference proteome</keyword>
<reference evidence="1" key="1">
    <citation type="submission" date="2022-04" db="EMBL/GenBank/DDBJ databases">
        <title>Jade perch genome.</title>
        <authorList>
            <person name="Chao B."/>
        </authorList>
    </citation>
    <scope>NUCLEOTIDE SEQUENCE</scope>
    <source>
        <strain evidence="1">CB-2022</strain>
    </source>
</reference>
<protein>
    <submittedName>
        <fullName evidence="1">Uncharacterized protein</fullName>
    </submittedName>
</protein>
<proteinExistence type="predicted"/>
<name>A0ACB8V989_9TELE</name>
<sequence length="403" mass="45434">MDVQVAEQAGIPSEPVEKSCNAAVDSRVLAIAPFQSPSFSQGATIFTKVDLQNTYHLVRICDGDEWNMAFNTPLGHFEYWVIPFSLTNAPAIFQALINDVLCVFLIRFVFVYLGDILICSRNLPDHQLHVCQVLQRLLENSLFFQEGEMRIPRPQISFLWFILREGRVQPDPEKEAAPLTALTSPSLYLDQGSGESLQPTKNPVAFDVRVGAVLSQRQGPEAQLHPCTFSRRLSPAEANYNVGNWELLEEWRHWLEGSTQPFMVWTYHKNLAYIQTTKRLNSHQARWSLFSCFNFAHLQPQLPKHQARRSIQAVQHGGEDSWFHSVSLPGSPVFLLAYLPLSPVHTASAQLGLQLRHLHTGYSSHSASLSALPLLRQATPSCLYHQLTTRAITGRNRVQSASE</sequence>
<gene>
    <name evidence="1" type="ORF">L3Q82_020941</name>
</gene>
<organism evidence="1 2">
    <name type="scientific">Scortum barcoo</name>
    <name type="common">barcoo grunter</name>
    <dbReference type="NCBI Taxonomy" id="214431"/>
    <lineage>
        <taxon>Eukaryota</taxon>
        <taxon>Metazoa</taxon>
        <taxon>Chordata</taxon>
        <taxon>Craniata</taxon>
        <taxon>Vertebrata</taxon>
        <taxon>Euteleostomi</taxon>
        <taxon>Actinopterygii</taxon>
        <taxon>Neopterygii</taxon>
        <taxon>Teleostei</taxon>
        <taxon>Neoteleostei</taxon>
        <taxon>Acanthomorphata</taxon>
        <taxon>Eupercaria</taxon>
        <taxon>Centrarchiformes</taxon>
        <taxon>Terapontoidei</taxon>
        <taxon>Terapontidae</taxon>
        <taxon>Scortum</taxon>
    </lineage>
</organism>